<feature type="domain" description="Tyr recombinase" evidence="2">
    <location>
        <begin position="1"/>
        <end position="146"/>
    </location>
</feature>
<evidence type="ECO:0000259" key="2">
    <source>
        <dbReference type="PROSITE" id="PS51898"/>
    </source>
</evidence>
<gene>
    <name evidence="3" type="ORF">BRAD3257_7542</name>
</gene>
<reference evidence="3 4" key="1">
    <citation type="submission" date="2018-03" db="EMBL/GenBank/DDBJ databases">
        <authorList>
            <person name="Gully D."/>
        </authorList>
    </citation>
    <scope>NUCLEOTIDE SEQUENCE [LARGE SCALE GENOMIC DNA]</scope>
    <source>
        <strain evidence="3">ORS3257</strain>
    </source>
</reference>
<proteinExistence type="predicted"/>
<protein>
    <recommendedName>
        <fullName evidence="2">Tyr recombinase domain-containing protein</fullName>
    </recommendedName>
</protein>
<dbReference type="PROSITE" id="PS51898">
    <property type="entry name" value="TYR_RECOMBINASE"/>
    <property type="match status" value="1"/>
</dbReference>
<dbReference type="InterPro" id="IPR002104">
    <property type="entry name" value="Integrase_catalytic"/>
</dbReference>
<dbReference type="Proteomes" id="UP000246085">
    <property type="component" value="Chromosome BRAD3257"/>
</dbReference>
<accession>A0A2U3QA05</accession>
<name>A0A2U3QA05_9BRAD</name>
<sequence length="146" mass="16754">MGRRDYAILSLVAKLGLRANEVATLTLDDIDWRTGEILVRAKGRQRARMPIPGIGRHHRRSPLKRHETTHVNKVHHVTTITLVAKDLGEDEDWLRDVANEMEIESAIWVFGVGEDGVQAFTDFGIENLIDLVRKKTPKLLTRWQRE</sequence>
<dbReference type="GO" id="GO:0006310">
    <property type="term" value="P:DNA recombination"/>
    <property type="evidence" value="ECO:0007669"/>
    <property type="project" value="UniProtKB-KW"/>
</dbReference>
<dbReference type="KEGG" id="bvz:BRAD3257_7542"/>
<dbReference type="InterPro" id="IPR013762">
    <property type="entry name" value="Integrase-like_cat_sf"/>
</dbReference>
<dbReference type="GO" id="GO:0003677">
    <property type="term" value="F:DNA binding"/>
    <property type="evidence" value="ECO:0007669"/>
    <property type="project" value="InterPro"/>
</dbReference>
<organism evidence="3 4">
    <name type="scientific">Bradyrhizobium vignae</name>
    <dbReference type="NCBI Taxonomy" id="1549949"/>
    <lineage>
        <taxon>Bacteria</taxon>
        <taxon>Pseudomonadati</taxon>
        <taxon>Pseudomonadota</taxon>
        <taxon>Alphaproteobacteria</taxon>
        <taxon>Hyphomicrobiales</taxon>
        <taxon>Nitrobacteraceae</taxon>
        <taxon>Bradyrhizobium</taxon>
    </lineage>
</organism>
<dbReference type="SUPFAM" id="SSF56349">
    <property type="entry name" value="DNA breaking-rejoining enzymes"/>
    <property type="match status" value="1"/>
</dbReference>
<evidence type="ECO:0000313" key="4">
    <source>
        <dbReference type="Proteomes" id="UP000246085"/>
    </source>
</evidence>
<keyword evidence="1" id="KW-0233">DNA recombination</keyword>
<dbReference type="Pfam" id="PF00589">
    <property type="entry name" value="Phage_integrase"/>
    <property type="match status" value="1"/>
</dbReference>
<evidence type="ECO:0000256" key="1">
    <source>
        <dbReference type="ARBA" id="ARBA00023172"/>
    </source>
</evidence>
<dbReference type="GO" id="GO:0015074">
    <property type="term" value="P:DNA integration"/>
    <property type="evidence" value="ECO:0007669"/>
    <property type="project" value="InterPro"/>
</dbReference>
<dbReference type="AlphaFoldDB" id="A0A2U3QA05"/>
<dbReference type="EMBL" id="LS398110">
    <property type="protein sequence ID" value="SPP98244.1"/>
    <property type="molecule type" value="Genomic_DNA"/>
</dbReference>
<dbReference type="Gene3D" id="1.10.443.10">
    <property type="entry name" value="Intergrase catalytic core"/>
    <property type="match status" value="1"/>
</dbReference>
<dbReference type="RefSeq" id="WP_122405347.1">
    <property type="nucleotide sequence ID" value="NZ_LS398110.1"/>
</dbReference>
<dbReference type="InterPro" id="IPR011010">
    <property type="entry name" value="DNA_brk_join_enz"/>
</dbReference>
<evidence type="ECO:0000313" key="3">
    <source>
        <dbReference type="EMBL" id="SPP98244.1"/>
    </source>
</evidence>